<evidence type="ECO:0000313" key="11">
    <source>
        <dbReference type="Proteomes" id="UP000029226"/>
    </source>
</evidence>
<dbReference type="InterPro" id="IPR007691">
    <property type="entry name" value="LpxD"/>
</dbReference>
<dbReference type="Gene3D" id="3.40.1390.10">
    <property type="entry name" value="MurE/MurF, N-terminal domain"/>
    <property type="match status" value="1"/>
</dbReference>
<sequence>MLMNSFTAQQICDVLEGTLIGSTTQEITGIEEIRKATKSDLTFIGNKKYAKFWADSKASIAIISENIELAPGDNRVLIKVKNADLAMANMLETFLPPTPVFETDIHPTAVVHETAIIGKGVQIGAHCYVGKNVTLGDGVKLYHNVSVFDDSTIGSQTVAWSGTVIRERSQIGAQCIFHNNVSIGADGFGYRPSDDGRGLIKIPHIGNVVIGNGVEIGANSCVDRAKFNSTIIGDGCKIDNLVQIAHNCILGRCCIMAGHSGLAGSVTLGDGVIIGGSASIKDHTTIESGATVGAGSGVMNNVAAGKTVLGYPATDSREMLKQWVALRKLAK</sequence>
<evidence type="ECO:0000256" key="2">
    <source>
        <dbReference type="ARBA" id="ARBA00022556"/>
    </source>
</evidence>
<name>A0A090QIM1_NONUL</name>
<keyword evidence="4 7" id="KW-0677">Repeat</keyword>
<keyword evidence="2 7" id="KW-0441">Lipid A biosynthesis</keyword>
<evidence type="ECO:0000256" key="4">
    <source>
        <dbReference type="ARBA" id="ARBA00022737"/>
    </source>
</evidence>
<keyword evidence="5 7" id="KW-0443">Lipid metabolism</keyword>
<dbReference type="Pfam" id="PF25087">
    <property type="entry name" value="GMPPB_C"/>
    <property type="match status" value="1"/>
</dbReference>
<evidence type="ECO:0000256" key="6">
    <source>
        <dbReference type="ARBA" id="ARBA00023315"/>
    </source>
</evidence>
<dbReference type="AlphaFoldDB" id="A0A090QIM1"/>
<comment type="caution">
    <text evidence="10">The sequence shown here is derived from an EMBL/GenBank/DDBJ whole genome shotgun (WGS) entry which is preliminary data.</text>
</comment>
<keyword evidence="3 7" id="KW-0808">Transferase</keyword>
<dbReference type="InterPro" id="IPR056729">
    <property type="entry name" value="GMPPB_C"/>
</dbReference>
<dbReference type="CDD" id="cd03352">
    <property type="entry name" value="LbH_LpxD"/>
    <property type="match status" value="1"/>
</dbReference>
<comment type="function">
    <text evidence="7">Catalyzes the N-acylation of UDP-3-O-acylglucosamine using 3-hydroxyacyl-ACP as the acyl donor. Is involved in the biosynthesis of lipid A, a phosphorylated glycolipid that anchors the lipopolysaccharide to the outer membrane of the cell.</text>
</comment>
<reference evidence="10 11" key="1">
    <citation type="journal article" date="2014" name="Genome Announc.">
        <title>Draft Genome Sequences of Marine Flavobacterium Nonlabens Strains NR17, NR24, NR27, NR32, NR33, and Ara13.</title>
        <authorList>
            <person name="Nakanishi M."/>
            <person name="Meirelles P."/>
            <person name="Suzuki R."/>
            <person name="Takatani N."/>
            <person name="Mino S."/>
            <person name="Suda W."/>
            <person name="Oshima K."/>
            <person name="Hattori M."/>
            <person name="Ohkuma M."/>
            <person name="Hosokawa M."/>
            <person name="Miyashita K."/>
            <person name="Thompson F.L."/>
            <person name="Niwa A."/>
            <person name="Sawabe T."/>
            <person name="Sawabe T."/>
        </authorList>
    </citation>
    <scope>NUCLEOTIDE SEQUENCE [LARGE SCALE GENOMIC DNA]</scope>
    <source>
        <strain evidence="11">JCM19314</strain>
    </source>
</reference>
<dbReference type="Pfam" id="PF04613">
    <property type="entry name" value="LpxD"/>
    <property type="match status" value="1"/>
</dbReference>
<dbReference type="Pfam" id="PF00132">
    <property type="entry name" value="Hexapep"/>
    <property type="match status" value="1"/>
</dbReference>
<dbReference type="PANTHER" id="PTHR43378">
    <property type="entry name" value="UDP-3-O-ACYLGLUCOSAMINE N-ACYLTRANSFERASE"/>
    <property type="match status" value="1"/>
</dbReference>
<dbReference type="InterPro" id="IPR011004">
    <property type="entry name" value="Trimer_LpxA-like_sf"/>
</dbReference>
<dbReference type="EC" id="2.3.1.191" evidence="7"/>
<dbReference type="PANTHER" id="PTHR43378:SF2">
    <property type="entry name" value="UDP-3-O-ACYLGLUCOSAMINE N-ACYLTRANSFERASE 1, MITOCHONDRIAL-RELATED"/>
    <property type="match status" value="1"/>
</dbReference>
<dbReference type="GO" id="GO:0009245">
    <property type="term" value="P:lipid A biosynthetic process"/>
    <property type="evidence" value="ECO:0007669"/>
    <property type="project" value="UniProtKB-UniRule"/>
</dbReference>
<comment type="subunit">
    <text evidence="7">Homotrimer.</text>
</comment>
<dbReference type="GO" id="GO:0016020">
    <property type="term" value="C:membrane"/>
    <property type="evidence" value="ECO:0007669"/>
    <property type="project" value="GOC"/>
</dbReference>
<protein>
    <recommendedName>
        <fullName evidence="7">UDP-3-O-acylglucosamine N-acyltransferase</fullName>
        <ecNumber evidence="7">2.3.1.191</ecNumber>
    </recommendedName>
</protein>
<evidence type="ECO:0000259" key="8">
    <source>
        <dbReference type="Pfam" id="PF04613"/>
    </source>
</evidence>
<comment type="catalytic activity">
    <reaction evidence="7">
        <text>a UDP-3-O-[(3R)-3-hydroxyacyl]-alpha-D-glucosamine + a (3R)-hydroxyacyl-[ACP] = a UDP-2-N,3-O-bis[(3R)-3-hydroxyacyl]-alpha-D-glucosamine + holo-[ACP] + H(+)</text>
        <dbReference type="Rhea" id="RHEA:53836"/>
        <dbReference type="Rhea" id="RHEA-COMP:9685"/>
        <dbReference type="Rhea" id="RHEA-COMP:9945"/>
        <dbReference type="ChEBI" id="CHEBI:15378"/>
        <dbReference type="ChEBI" id="CHEBI:64479"/>
        <dbReference type="ChEBI" id="CHEBI:78827"/>
        <dbReference type="ChEBI" id="CHEBI:137740"/>
        <dbReference type="ChEBI" id="CHEBI:137748"/>
        <dbReference type="EC" id="2.3.1.191"/>
    </reaction>
</comment>
<keyword evidence="1 7" id="KW-0444">Lipid biosynthesis</keyword>
<dbReference type="NCBIfam" id="NF002060">
    <property type="entry name" value="PRK00892.1"/>
    <property type="match status" value="1"/>
</dbReference>
<dbReference type="SUPFAM" id="SSF51161">
    <property type="entry name" value="Trimeric LpxA-like enzymes"/>
    <property type="match status" value="1"/>
</dbReference>
<organism evidence="10 11">
    <name type="scientific">Nonlabens ulvanivorans</name>
    <name type="common">Persicivirga ulvanivorans</name>
    <dbReference type="NCBI Taxonomy" id="906888"/>
    <lineage>
        <taxon>Bacteria</taxon>
        <taxon>Pseudomonadati</taxon>
        <taxon>Bacteroidota</taxon>
        <taxon>Flavobacteriia</taxon>
        <taxon>Flavobacteriales</taxon>
        <taxon>Flavobacteriaceae</taxon>
        <taxon>Nonlabens</taxon>
    </lineage>
</organism>
<evidence type="ECO:0000256" key="3">
    <source>
        <dbReference type="ARBA" id="ARBA00022679"/>
    </source>
</evidence>
<dbReference type="UniPathway" id="UPA00973"/>
<feature type="domain" description="UDP-3-O-[3-hydroxymyristoyl] glucosamine N-acyltransferase non-repeat region" evidence="8">
    <location>
        <begin position="25"/>
        <end position="92"/>
    </location>
</feature>
<dbReference type="GO" id="GO:0103118">
    <property type="term" value="F:UDP-3-O-[(3R)-3-hydroxyacyl]-glucosamine N-acyltransferase activity"/>
    <property type="evidence" value="ECO:0007669"/>
    <property type="project" value="UniProtKB-EC"/>
</dbReference>
<dbReference type="EMBL" id="BBMM01000012">
    <property type="protein sequence ID" value="GAL01644.1"/>
    <property type="molecule type" value="Genomic_DNA"/>
</dbReference>
<dbReference type="Gene3D" id="2.160.10.10">
    <property type="entry name" value="Hexapeptide repeat proteins"/>
    <property type="match status" value="1"/>
</dbReference>
<dbReference type="PROSITE" id="PS00101">
    <property type="entry name" value="HEXAPEP_TRANSFERASES"/>
    <property type="match status" value="1"/>
</dbReference>
<dbReference type="InterPro" id="IPR018357">
    <property type="entry name" value="Hexapep_transf_CS"/>
</dbReference>
<keyword evidence="6 7" id="KW-0012">Acyltransferase</keyword>
<dbReference type="HAMAP" id="MF_00523">
    <property type="entry name" value="LpxD"/>
    <property type="match status" value="1"/>
</dbReference>
<feature type="domain" description="Mannose-1-phosphate guanyltransferase C-terminal" evidence="9">
    <location>
        <begin position="106"/>
        <end position="185"/>
    </location>
</feature>
<gene>
    <name evidence="7" type="primary">lpxD</name>
    <name evidence="10" type="ORF">JCM19314_1428</name>
</gene>
<evidence type="ECO:0000256" key="7">
    <source>
        <dbReference type="HAMAP-Rule" id="MF_00523"/>
    </source>
</evidence>
<evidence type="ECO:0000259" key="9">
    <source>
        <dbReference type="Pfam" id="PF25087"/>
    </source>
</evidence>
<proteinExistence type="inferred from homology"/>
<dbReference type="InterPro" id="IPR020573">
    <property type="entry name" value="UDP_GlcNAc_AcTrfase_non-rep"/>
</dbReference>
<feature type="active site" description="Proton acceptor" evidence="7">
    <location>
        <position position="246"/>
    </location>
</feature>
<comment type="pathway">
    <text evidence="7">Bacterial outer membrane biogenesis; LPS lipid A biosynthesis.</text>
</comment>
<evidence type="ECO:0000256" key="1">
    <source>
        <dbReference type="ARBA" id="ARBA00022516"/>
    </source>
</evidence>
<dbReference type="NCBIfam" id="TIGR01853">
    <property type="entry name" value="lipid_A_lpxD"/>
    <property type="match status" value="1"/>
</dbReference>
<dbReference type="InterPro" id="IPR001451">
    <property type="entry name" value="Hexapep"/>
</dbReference>
<evidence type="ECO:0000313" key="10">
    <source>
        <dbReference type="EMBL" id="GAL01644.1"/>
    </source>
</evidence>
<dbReference type="Proteomes" id="UP000029226">
    <property type="component" value="Unassembled WGS sequence"/>
</dbReference>
<evidence type="ECO:0000256" key="5">
    <source>
        <dbReference type="ARBA" id="ARBA00023098"/>
    </source>
</evidence>
<dbReference type="GO" id="GO:0016410">
    <property type="term" value="F:N-acyltransferase activity"/>
    <property type="evidence" value="ECO:0007669"/>
    <property type="project" value="InterPro"/>
</dbReference>
<accession>A0A090QIM1</accession>
<comment type="similarity">
    <text evidence="7">Belongs to the transferase hexapeptide repeat family. LpxD subfamily.</text>
</comment>